<comment type="caution">
    <text evidence="3">The sequence shown here is derived from an EMBL/GenBank/DDBJ whole genome shotgun (WGS) entry which is preliminary data.</text>
</comment>
<feature type="region of interest" description="Disordered" evidence="1">
    <location>
        <begin position="404"/>
        <end position="448"/>
    </location>
</feature>
<dbReference type="Proteomes" id="UP000094527">
    <property type="component" value="Unassembled WGS sequence"/>
</dbReference>
<dbReference type="EMBL" id="LJIJ01001558">
    <property type="protein sequence ID" value="ODM91406.1"/>
    <property type="molecule type" value="Genomic_DNA"/>
</dbReference>
<dbReference type="GO" id="GO:0016020">
    <property type="term" value="C:membrane"/>
    <property type="evidence" value="ECO:0007669"/>
    <property type="project" value="InterPro"/>
</dbReference>
<dbReference type="Gene3D" id="1.10.1450.10">
    <property type="entry name" value="Tetraspanin"/>
    <property type="match status" value="1"/>
</dbReference>
<sequence length="448" mass="50809">MKFDKEFRVFIGFLTAFVLAVFCILHIFFVYPNPPLSTHASTSHRFLIGAAVILILGSIISFVILKTKNGSELWAIINWLIMIIGLYCCLVVIIRSTTWFCLSTEDKVYDMKNQTVYELQYGAGVDKMFEVVMQKKHCCGISNILDWGDLKFSAETSTGEKVSISDEATTHRFVPDICCVEKHDECGNEAFDNVEDKNMTGNHQMKDREAFEKILANRPADGRTEILKVPSPLNDMLLYKLKTLIDLSNTLCSLPPSVLRTKILYIYFHGLVRKSNEAGRLIACHLGEDCEDAENIPYKYEDATVFCTQLNATAQGLNALTEREQLILLQESGLLYTAGCQEYLIESIDTFSICCLLYSFVTFIVLCWEIAAFHEYYWRFKGPQLQAQDKPIWYEAFENEEELIRMAEEGGEEPTPSLNANDPNPPPEASEVRQEPKSSKAHQGSVKL</sequence>
<evidence type="ECO:0000313" key="3">
    <source>
        <dbReference type="EMBL" id="ODM91406.1"/>
    </source>
</evidence>
<keyword evidence="4" id="KW-1185">Reference proteome</keyword>
<feature type="transmembrane region" description="Helical" evidence="2">
    <location>
        <begin position="7"/>
        <end position="31"/>
    </location>
</feature>
<dbReference type="OrthoDB" id="5969951at2759"/>
<proteinExistence type="predicted"/>
<feature type="transmembrane region" description="Helical" evidence="2">
    <location>
        <begin position="46"/>
        <end position="65"/>
    </location>
</feature>
<evidence type="ECO:0000256" key="2">
    <source>
        <dbReference type="SAM" id="Phobius"/>
    </source>
</evidence>
<dbReference type="InterPro" id="IPR008952">
    <property type="entry name" value="Tetraspanin_EC2_sf"/>
</dbReference>
<keyword evidence="2" id="KW-0812">Transmembrane</keyword>
<reference evidence="3 4" key="1">
    <citation type="journal article" date="2016" name="Genome Biol. Evol.">
        <title>Gene Family Evolution Reflects Adaptation to Soil Environmental Stressors in the Genome of the Collembolan Orchesella cincta.</title>
        <authorList>
            <person name="Faddeeva-Vakhrusheva A."/>
            <person name="Derks M.F."/>
            <person name="Anvar S.Y."/>
            <person name="Agamennone V."/>
            <person name="Suring W."/>
            <person name="Smit S."/>
            <person name="van Straalen N.M."/>
            <person name="Roelofs D."/>
        </authorList>
    </citation>
    <scope>NUCLEOTIDE SEQUENCE [LARGE SCALE GENOMIC DNA]</scope>
    <source>
        <tissue evidence="3">Mixed pool</tissue>
    </source>
</reference>
<organism evidence="3 4">
    <name type="scientific">Orchesella cincta</name>
    <name type="common">Springtail</name>
    <name type="synonym">Podura cincta</name>
    <dbReference type="NCBI Taxonomy" id="48709"/>
    <lineage>
        <taxon>Eukaryota</taxon>
        <taxon>Metazoa</taxon>
        <taxon>Ecdysozoa</taxon>
        <taxon>Arthropoda</taxon>
        <taxon>Hexapoda</taxon>
        <taxon>Collembola</taxon>
        <taxon>Entomobryomorpha</taxon>
        <taxon>Entomobryoidea</taxon>
        <taxon>Orchesellidae</taxon>
        <taxon>Orchesellinae</taxon>
        <taxon>Orchesella</taxon>
    </lineage>
</organism>
<gene>
    <name evidence="3" type="ORF">Ocin01_15277</name>
</gene>
<evidence type="ECO:0000313" key="4">
    <source>
        <dbReference type="Proteomes" id="UP000094527"/>
    </source>
</evidence>
<evidence type="ECO:0000256" key="1">
    <source>
        <dbReference type="SAM" id="MobiDB-lite"/>
    </source>
</evidence>
<protein>
    <submittedName>
        <fullName evidence="3">Tetraspanin-9</fullName>
    </submittedName>
</protein>
<name>A0A1D2MEG2_ORCCI</name>
<accession>A0A1D2MEG2</accession>
<keyword evidence="2" id="KW-0472">Membrane</keyword>
<dbReference type="AlphaFoldDB" id="A0A1D2MEG2"/>
<feature type="transmembrane region" description="Helical" evidence="2">
    <location>
        <begin position="72"/>
        <end position="94"/>
    </location>
</feature>
<keyword evidence="2" id="KW-1133">Transmembrane helix</keyword>
<dbReference type="SUPFAM" id="SSF48652">
    <property type="entry name" value="Tetraspanin"/>
    <property type="match status" value="1"/>
</dbReference>